<evidence type="ECO:0000256" key="7">
    <source>
        <dbReference type="ARBA" id="ARBA00047761"/>
    </source>
</evidence>
<dbReference type="EC" id="3.1.3.16" evidence="2 9"/>
<keyword evidence="14" id="KW-1185">Reference proteome</keyword>
<evidence type="ECO:0000256" key="9">
    <source>
        <dbReference type="RuleBase" id="RU366066"/>
    </source>
</evidence>
<reference evidence="13" key="1">
    <citation type="submission" date="2023-07" db="EMBL/GenBank/DDBJ databases">
        <title>Chromosome-level genome assembly of Artemia franciscana.</title>
        <authorList>
            <person name="Jo E."/>
        </authorList>
    </citation>
    <scope>NUCLEOTIDE SEQUENCE</scope>
    <source>
        <tissue evidence="13">Whole body</tissue>
    </source>
</reference>
<dbReference type="InterPro" id="IPR004274">
    <property type="entry name" value="FCP1_dom"/>
</dbReference>
<protein>
    <recommendedName>
        <fullName evidence="6 9">RNA polymerase II subunit A C-terminal domain phosphatase</fullName>
        <ecNumber evidence="2 9">3.1.3.16</ecNumber>
    </recommendedName>
</protein>
<comment type="function">
    <text evidence="9">This promotes the activity of RNA polymerase II.</text>
</comment>
<dbReference type="CDD" id="cd17729">
    <property type="entry name" value="BRCT_CTDP1"/>
    <property type="match status" value="1"/>
</dbReference>
<feature type="region of interest" description="Disordered" evidence="10">
    <location>
        <begin position="616"/>
        <end position="760"/>
    </location>
</feature>
<evidence type="ECO:0000256" key="2">
    <source>
        <dbReference type="ARBA" id="ARBA00013081"/>
    </source>
</evidence>
<dbReference type="InterPro" id="IPR039189">
    <property type="entry name" value="Fcp1"/>
</dbReference>
<feature type="compositionally biased region" description="Basic and acidic residues" evidence="10">
    <location>
        <begin position="340"/>
        <end position="368"/>
    </location>
</feature>
<organism evidence="13 14">
    <name type="scientific">Artemia franciscana</name>
    <name type="common">Brine shrimp</name>
    <name type="synonym">Artemia sanfranciscana</name>
    <dbReference type="NCBI Taxonomy" id="6661"/>
    <lineage>
        <taxon>Eukaryota</taxon>
        <taxon>Metazoa</taxon>
        <taxon>Ecdysozoa</taxon>
        <taxon>Arthropoda</taxon>
        <taxon>Crustacea</taxon>
        <taxon>Branchiopoda</taxon>
        <taxon>Anostraca</taxon>
        <taxon>Artemiidae</taxon>
        <taxon>Artemia</taxon>
    </lineage>
</organism>
<evidence type="ECO:0000313" key="14">
    <source>
        <dbReference type="Proteomes" id="UP001187531"/>
    </source>
</evidence>
<comment type="caution">
    <text evidence="13">The sequence shown here is derived from an EMBL/GenBank/DDBJ whole genome shotgun (WGS) entry which is preliminary data.</text>
</comment>
<dbReference type="Pfam" id="PF03031">
    <property type="entry name" value="NIF"/>
    <property type="match status" value="1"/>
</dbReference>
<dbReference type="Gene3D" id="3.40.50.1000">
    <property type="entry name" value="HAD superfamily/HAD-like"/>
    <property type="match status" value="1"/>
</dbReference>
<dbReference type="InterPro" id="IPR023214">
    <property type="entry name" value="HAD_sf"/>
</dbReference>
<proteinExistence type="predicted"/>
<evidence type="ECO:0000256" key="3">
    <source>
        <dbReference type="ARBA" id="ARBA00022801"/>
    </source>
</evidence>
<dbReference type="NCBIfam" id="TIGR02250">
    <property type="entry name" value="FCP1_euk"/>
    <property type="match status" value="1"/>
</dbReference>
<dbReference type="InterPro" id="IPR036420">
    <property type="entry name" value="BRCT_dom_sf"/>
</dbReference>
<dbReference type="SUPFAM" id="SSF56784">
    <property type="entry name" value="HAD-like"/>
    <property type="match status" value="1"/>
</dbReference>
<keyword evidence="5 9" id="KW-0539">Nucleus</keyword>
<keyword evidence="4" id="KW-0904">Protein phosphatase</keyword>
<dbReference type="SMART" id="SM00292">
    <property type="entry name" value="BRCT"/>
    <property type="match status" value="1"/>
</dbReference>
<dbReference type="InterPro" id="IPR036412">
    <property type="entry name" value="HAD-like_sf"/>
</dbReference>
<evidence type="ECO:0000256" key="10">
    <source>
        <dbReference type="SAM" id="MobiDB-lite"/>
    </source>
</evidence>
<dbReference type="PROSITE" id="PS50172">
    <property type="entry name" value="BRCT"/>
    <property type="match status" value="1"/>
</dbReference>
<dbReference type="PANTHER" id="PTHR23081">
    <property type="entry name" value="RNA POLYMERASE II CTD PHOSPHATASE"/>
    <property type="match status" value="1"/>
</dbReference>
<feature type="domain" description="BRCT" evidence="11">
    <location>
        <begin position="461"/>
        <end position="562"/>
    </location>
</feature>
<dbReference type="Gene3D" id="3.40.50.10190">
    <property type="entry name" value="BRCT domain"/>
    <property type="match status" value="1"/>
</dbReference>
<dbReference type="GO" id="GO:0005634">
    <property type="term" value="C:nucleus"/>
    <property type="evidence" value="ECO:0007669"/>
    <property type="project" value="UniProtKB-SubCell"/>
</dbReference>
<comment type="catalytic activity">
    <reaction evidence="8 9">
        <text>O-phospho-L-threonyl-[protein] + H2O = L-threonyl-[protein] + phosphate</text>
        <dbReference type="Rhea" id="RHEA:47004"/>
        <dbReference type="Rhea" id="RHEA-COMP:11060"/>
        <dbReference type="Rhea" id="RHEA-COMP:11605"/>
        <dbReference type="ChEBI" id="CHEBI:15377"/>
        <dbReference type="ChEBI" id="CHEBI:30013"/>
        <dbReference type="ChEBI" id="CHEBI:43474"/>
        <dbReference type="ChEBI" id="CHEBI:61977"/>
        <dbReference type="EC" id="3.1.3.16"/>
    </reaction>
</comment>
<dbReference type="CDD" id="cd07521">
    <property type="entry name" value="HAD_FCP1-like"/>
    <property type="match status" value="1"/>
</dbReference>
<dbReference type="Pfam" id="PF00533">
    <property type="entry name" value="BRCT"/>
    <property type="match status" value="1"/>
</dbReference>
<dbReference type="PANTHER" id="PTHR23081:SF36">
    <property type="entry name" value="RNA POLYMERASE II SUBUNIT A C-TERMINAL DOMAIN PHOSPHATASE"/>
    <property type="match status" value="1"/>
</dbReference>
<sequence>MADNSRFILFEGKDSPVLVVEIPKRVKPRNFISKGDKLFIYKPENGNSQISFCSPIAGFVEDVCIKVNEKIITGSKLFRIAPCNHSIVMKQICADCGVDFRDMINKGLMHPPAVAMVHNIPELMITMEEAERIGKEEQRNLLKHRKLVLLLDLDLTLIHTTNDENINPNMKDVFHFRLGPSNQLRSSYHTRKRPHLMEFLEEMSKIFELHIVTFGTRTYAHEIARQLDPTGRFFSKRILSRDECFNQHTKSANLKALFPCGDNFVCIVDDREEVWNFAPNLIHVKPYHFFQRTGDIHAPPGLEKKELDSPNEKPKREQGKEKNVTKEKTADSIRVPIVDRGVEEKSGGKMEEGLDKENKNSDIKKEFENTENDSSPIEDNVLTDKSLESENEQKKDDQTNERNMPVQFDYSAEDPSDSDDYLIYLQDILKSIHKTFYEMYDDFLKKGDKKLPDLKTVIPYVRSKVLAGVNIVFSHVIPNTEVLEKSRPFLVARSLGANVTKDIVPRRPSQKGDATTHVIAPILGTAKVKKAQQLKYIKLVTPDWLWACAERWEHVVEGLFPVTETQASNKYRPPSHCVTSQIARQEAETSRSLKNLEAEKPPVPFTQEMLDEMSEEVESTLDEEEDKESLFAGDEEFLGDEEEEEYDPDATWIKTMENFNELEDESEFGPTGDVYEEDHPHGYKAGLHHSPDGHFEEAEDTSDEEETARKRKRDPYEEDDDDTVSQRFRRGEDLPDMFEFEQPDREYDENSDCEGNIEFF</sequence>
<feature type="compositionally biased region" description="Basic and acidic residues" evidence="10">
    <location>
        <begin position="302"/>
        <end position="331"/>
    </location>
</feature>
<keyword evidence="3 9" id="KW-0378">Hydrolase</keyword>
<feature type="compositionally biased region" description="Acidic residues" evidence="10">
    <location>
        <begin position="616"/>
        <end position="648"/>
    </location>
</feature>
<feature type="compositionally biased region" description="Acidic residues" evidence="10">
    <location>
        <begin position="697"/>
        <end position="706"/>
    </location>
</feature>
<evidence type="ECO:0000256" key="4">
    <source>
        <dbReference type="ARBA" id="ARBA00022912"/>
    </source>
</evidence>
<evidence type="ECO:0000256" key="6">
    <source>
        <dbReference type="ARBA" id="ARBA00040602"/>
    </source>
</evidence>
<gene>
    <name evidence="13" type="ORF">QYM36_019535</name>
</gene>
<dbReference type="InterPro" id="IPR001357">
    <property type="entry name" value="BRCT_dom"/>
</dbReference>
<feature type="compositionally biased region" description="Acidic residues" evidence="10">
    <location>
        <begin position="734"/>
        <end position="752"/>
    </location>
</feature>
<comment type="catalytic activity">
    <reaction evidence="7 9">
        <text>O-phospho-L-seryl-[protein] + H2O = L-seryl-[protein] + phosphate</text>
        <dbReference type="Rhea" id="RHEA:20629"/>
        <dbReference type="Rhea" id="RHEA-COMP:9863"/>
        <dbReference type="Rhea" id="RHEA-COMP:11604"/>
        <dbReference type="ChEBI" id="CHEBI:15377"/>
        <dbReference type="ChEBI" id="CHEBI:29999"/>
        <dbReference type="ChEBI" id="CHEBI:43474"/>
        <dbReference type="ChEBI" id="CHEBI:83421"/>
        <dbReference type="EC" id="3.1.3.16"/>
    </reaction>
</comment>
<dbReference type="PROSITE" id="PS50969">
    <property type="entry name" value="FCP1"/>
    <property type="match status" value="1"/>
</dbReference>
<evidence type="ECO:0000259" key="12">
    <source>
        <dbReference type="PROSITE" id="PS50969"/>
    </source>
</evidence>
<name>A0AA88H544_ARTSF</name>
<dbReference type="GO" id="GO:0008420">
    <property type="term" value="F:RNA polymerase II CTD heptapeptide repeat phosphatase activity"/>
    <property type="evidence" value="ECO:0007669"/>
    <property type="project" value="UniProtKB-UniRule"/>
</dbReference>
<feature type="domain" description="FCP1 homology" evidence="12">
    <location>
        <begin position="142"/>
        <end position="310"/>
    </location>
</feature>
<feature type="region of interest" description="Disordered" evidence="10">
    <location>
        <begin position="298"/>
        <end position="414"/>
    </location>
</feature>
<dbReference type="InterPro" id="IPR011947">
    <property type="entry name" value="FCP1_euk"/>
</dbReference>
<dbReference type="FunFam" id="3.40.50.10190:FF:000007">
    <property type="entry name" value="RNA polymerase II subunit A C-terminal domain phosphatase"/>
    <property type="match status" value="1"/>
</dbReference>
<evidence type="ECO:0000256" key="5">
    <source>
        <dbReference type="ARBA" id="ARBA00023242"/>
    </source>
</evidence>
<dbReference type="Gene3D" id="1.10.287.10">
    <property type="entry name" value="S15/NS1, RNA-binding"/>
    <property type="match status" value="1"/>
</dbReference>
<dbReference type="SMART" id="SM00577">
    <property type="entry name" value="CPDc"/>
    <property type="match status" value="1"/>
</dbReference>
<dbReference type="Proteomes" id="UP001187531">
    <property type="component" value="Unassembled WGS sequence"/>
</dbReference>
<evidence type="ECO:0000256" key="8">
    <source>
        <dbReference type="ARBA" id="ARBA00048336"/>
    </source>
</evidence>
<comment type="subcellular location">
    <subcellularLocation>
        <location evidence="1 9">Nucleus</location>
    </subcellularLocation>
</comment>
<evidence type="ECO:0000259" key="11">
    <source>
        <dbReference type="PROSITE" id="PS50172"/>
    </source>
</evidence>
<dbReference type="EMBL" id="JAVRJZ010001659">
    <property type="protein sequence ID" value="KAK2701823.1"/>
    <property type="molecule type" value="Genomic_DNA"/>
</dbReference>
<feature type="compositionally biased region" description="Basic and acidic residues" evidence="10">
    <location>
        <begin position="385"/>
        <end position="400"/>
    </location>
</feature>
<evidence type="ECO:0000256" key="1">
    <source>
        <dbReference type="ARBA" id="ARBA00004123"/>
    </source>
</evidence>
<evidence type="ECO:0000313" key="13">
    <source>
        <dbReference type="EMBL" id="KAK2701823.1"/>
    </source>
</evidence>
<dbReference type="SUPFAM" id="SSF52113">
    <property type="entry name" value="BRCT domain"/>
    <property type="match status" value="1"/>
</dbReference>
<dbReference type="AlphaFoldDB" id="A0AA88H544"/>
<accession>A0AA88H544</accession>